<evidence type="ECO:0000256" key="5">
    <source>
        <dbReference type="SAM" id="MobiDB-lite"/>
    </source>
</evidence>
<keyword evidence="2" id="KW-0813">Transport</keyword>
<evidence type="ECO:0000313" key="8">
    <source>
        <dbReference type="Proteomes" id="UP000002630"/>
    </source>
</evidence>
<dbReference type="InterPro" id="IPR016024">
    <property type="entry name" value="ARM-type_fold"/>
</dbReference>
<dbReference type="InterPro" id="IPR050840">
    <property type="entry name" value="Adaptor_Complx_Large_Subunit"/>
</dbReference>
<dbReference type="GO" id="GO:0012505">
    <property type="term" value="C:endomembrane system"/>
    <property type="evidence" value="ECO:0007669"/>
    <property type="project" value="UniProtKB-SubCell"/>
</dbReference>
<dbReference type="InterPro" id="IPR002553">
    <property type="entry name" value="Clathrin/coatomer_adapt-like_N"/>
</dbReference>
<comment type="subcellular location">
    <subcellularLocation>
        <location evidence="1">Endomembrane system</location>
    </subcellularLocation>
</comment>
<dbReference type="Pfam" id="PF14807">
    <property type="entry name" value="AP4E_app_platf"/>
    <property type="match status" value="1"/>
</dbReference>
<feature type="compositionally biased region" description="Low complexity" evidence="5">
    <location>
        <begin position="957"/>
        <end position="977"/>
    </location>
</feature>
<dbReference type="AlphaFoldDB" id="D7FX42"/>
<proteinExistence type="predicted"/>
<dbReference type="STRING" id="2880.D7FX42"/>
<dbReference type="GO" id="GO:0030117">
    <property type="term" value="C:membrane coat"/>
    <property type="evidence" value="ECO:0007669"/>
    <property type="project" value="InterPro"/>
</dbReference>
<dbReference type="GO" id="GO:0006886">
    <property type="term" value="P:intracellular protein transport"/>
    <property type="evidence" value="ECO:0007669"/>
    <property type="project" value="InterPro"/>
</dbReference>
<accession>D7FX42</accession>
<gene>
    <name evidence="7" type="primary">CPC1</name>
    <name evidence="7" type="ORF">Esi_0032_0094</name>
</gene>
<feature type="domain" description="AP-4 complex subunit epsilon-1 C-terminal" evidence="6">
    <location>
        <begin position="1034"/>
        <end position="1143"/>
    </location>
</feature>
<keyword evidence="3" id="KW-0653">Protein transport</keyword>
<feature type="region of interest" description="Disordered" evidence="5">
    <location>
        <begin position="617"/>
        <end position="977"/>
    </location>
</feature>
<evidence type="ECO:0000256" key="1">
    <source>
        <dbReference type="ARBA" id="ARBA00004308"/>
    </source>
</evidence>
<protein>
    <submittedName>
        <fullName evidence="7">Coatomer protein complex, gamma sub-unit</fullName>
    </submittedName>
</protein>
<feature type="compositionally biased region" description="Low complexity" evidence="5">
    <location>
        <begin position="651"/>
        <end position="665"/>
    </location>
</feature>
<feature type="compositionally biased region" description="Low complexity" evidence="5">
    <location>
        <begin position="736"/>
        <end position="760"/>
    </location>
</feature>
<dbReference type="Pfam" id="PF01602">
    <property type="entry name" value="Adaptin_N"/>
    <property type="match status" value="1"/>
</dbReference>
<dbReference type="Proteomes" id="UP000002630">
    <property type="component" value="Linkage Group LG04"/>
</dbReference>
<feature type="compositionally biased region" description="Gly residues" evidence="5">
    <location>
        <begin position="925"/>
        <end position="942"/>
    </location>
</feature>
<dbReference type="Gene3D" id="1.25.10.10">
    <property type="entry name" value="Leucine-rich Repeat Variant"/>
    <property type="match status" value="1"/>
</dbReference>
<organism evidence="7 8">
    <name type="scientific">Ectocarpus siliculosus</name>
    <name type="common">Brown alga</name>
    <name type="synonym">Conferva siliculosa</name>
    <dbReference type="NCBI Taxonomy" id="2880"/>
    <lineage>
        <taxon>Eukaryota</taxon>
        <taxon>Sar</taxon>
        <taxon>Stramenopiles</taxon>
        <taxon>Ochrophyta</taxon>
        <taxon>PX clade</taxon>
        <taxon>Phaeophyceae</taxon>
        <taxon>Ectocarpales</taxon>
        <taxon>Ectocarpaceae</taxon>
        <taxon>Ectocarpus</taxon>
    </lineage>
</organism>
<evidence type="ECO:0000313" key="7">
    <source>
        <dbReference type="EMBL" id="CBJ26375.1"/>
    </source>
</evidence>
<dbReference type="InterPro" id="IPR028269">
    <property type="entry name" value="AP4E1_C"/>
</dbReference>
<dbReference type="InterPro" id="IPR011989">
    <property type="entry name" value="ARM-like"/>
</dbReference>
<reference evidence="7 8" key="1">
    <citation type="journal article" date="2010" name="Nature">
        <title>The Ectocarpus genome and the independent evolution of multicellularity in brown algae.</title>
        <authorList>
            <person name="Cock J.M."/>
            <person name="Sterck L."/>
            <person name="Rouze P."/>
            <person name="Scornet D."/>
            <person name="Allen A.E."/>
            <person name="Amoutzias G."/>
            <person name="Anthouard V."/>
            <person name="Artiguenave F."/>
            <person name="Aury J.M."/>
            <person name="Badger J.H."/>
            <person name="Beszteri B."/>
            <person name="Billiau K."/>
            <person name="Bonnet E."/>
            <person name="Bothwell J.H."/>
            <person name="Bowler C."/>
            <person name="Boyen C."/>
            <person name="Brownlee C."/>
            <person name="Carrano C.J."/>
            <person name="Charrier B."/>
            <person name="Cho G.Y."/>
            <person name="Coelho S.M."/>
            <person name="Collen J."/>
            <person name="Corre E."/>
            <person name="Da Silva C."/>
            <person name="Delage L."/>
            <person name="Delaroque N."/>
            <person name="Dittami S.M."/>
            <person name="Doulbeau S."/>
            <person name="Elias M."/>
            <person name="Farnham G."/>
            <person name="Gachon C.M."/>
            <person name="Gschloessl B."/>
            <person name="Heesch S."/>
            <person name="Jabbari K."/>
            <person name="Jubin C."/>
            <person name="Kawai H."/>
            <person name="Kimura K."/>
            <person name="Kloareg B."/>
            <person name="Kupper F.C."/>
            <person name="Lang D."/>
            <person name="Le Bail A."/>
            <person name="Leblanc C."/>
            <person name="Lerouge P."/>
            <person name="Lohr M."/>
            <person name="Lopez P.J."/>
            <person name="Martens C."/>
            <person name="Maumus F."/>
            <person name="Michel G."/>
            <person name="Miranda-Saavedra D."/>
            <person name="Morales J."/>
            <person name="Moreau H."/>
            <person name="Motomura T."/>
            <person name="Nagasato C."/>
            <person name="Napoli C.A."/>
            <person name="Nelson D.R."/>
            <person name="Nyvall-Collen P."/>
            <person name="Peters A.F."/>
            <person name="Pommier C."/>
            <person name="Potin P."/>
            <person name="Poulain J."/>
            <person name="Quesneville H."/>
            <person name="Read B."/>
            <person name="Rensing S.A."/>
            <person name="Ritter A."/>
            <person name="Rousvoal S."/>
            <person name="Samanta M."/>
            <person name="Samson G."/>
            <person name="Schroeder D.C."/>
            <person name="Segurens B."/>
            <person name="Strittmatter M."/>
            <person name="Tonon T."/>
            <person name="Tregear J.W."/>
            <person name="Valentin K."/>
            <person name="von Dassow P."/>
            <person name="Yamagishi T."/>
            <person name="Van de Peer Y."/>
            <person name="Wincker P."/>
        </authorList>
    </citation>
    <scope>NUCLEOTIDE SEQUENCE [LARGE SCALE GENOMIC DNA]</scope>
    <source>
        <strain evidence="8">Ec32 / CCAP1310/4</strain>
    </source>
</reference>
<dbReference type="eggNOG" id="KOG1062">
    <property type="taxonomic scope" value="Eukaryota"/>
</dbReference>
<feature type="compositionally biased region" description="Low complexity" evidence="5">
    <location>
        <begin position="822"/>
        <end position="867"/>
    </location>
</feature>
<sequence>MSGSHLSRDFFELVKAIGESKSKQEEDRIIMHEVGVLKKKMPEANVAREKMKEFLVRMIYVEMLGHDASFAYIKAVELTASQNLVQKRTGYLTASLTLSPNHEFRFMLVNQMQRDLSSSNMLEAAAALTALCKLATVDMIPAVMTDVVRLLKHERELVRKKAVMVLHRMNQLDPDSVSHMGDHLRRMLCDKDPSVMGSALCLLHDLARVDASSYKDLVPSFVSILKQITEHRLPRDFDYHRMPAPWIQMRLLRILALLGRADQATSEGMYEVLMDVMRRADTGINVGYAVVYECVRTVTSIYPNAPLLDAAAASISRFISAENHNLKYVGVTGLAAIVRDHPKYAQQHQMAVIDCLEDPDETLKRKTLDLLYTMTNPVNVEFIADKLLSFLEQGTDSFWRQDLVNRITQCAERFAPSNSWYVGVMTKVFRLAGDMVKPEVAHNLMQLIAEGSGEDEDADVELRRNAVDSYLDLLETPAVPDLLMQVMAWVLGEYGSLASTPRGAREVSTKLCGVASGMSFRDPSTCGFVVTALMKLSAQSGEVSPPVAHLLTLYSQSKQSDLQQRCLEFLQLAREGPAAMAAVLPVDASCEDVEADENLSHLDGIVTAALSAGAVGYSPPAEAGEDSDDEEASAAMGGAGGGSSFNLTPYAHPSQPMAASAAAPQAPLPPPQSSSGAGDPLSTADIFASGPRLRPVSKVWGRPKPGGQNQQQPQQPQQSQSAAAAGAPGAGGRGETGAAAAAAAAGYPPATAGAGPAGPSLGRGSGQSGTAPSQAPPPQQDPVAAALRAEKQKMAAMLFGGTGPAPATPPAAAAPSRPKPISTSATAATSRPAAVATPVSSASSSSQQQPKAAPATTAAAAAAADPVDLLDFASMGDSPPPPPAGTASNGAAPAHDRASSDQLGVDLLGVGGGGDANGGASSSAPGGGPTLDDFLGGGGGGTTTTVGGAVPNGRRNSSSSAEQAWPPAAAAAAARQRAGTAGSSASSAATPSLIGSGGGVDLSALVLGDGGGSGAAAAAAAAAAGFSFGGRGMKPLAIATGEFGQKWMACSGERRAAGSRFSPGLGSPKAVAERLGGRLGVHTVEVIPHTAEGICAGQLDGGGGVCLVHCKVWPSRGTVDITVRSSDAKLAEAAAAFAKTAVSQ</sequence>
<dbReference type="InParanoid" id="D7FX42"/>
<dbReference type="PANTHER" id="PTHR22780">
    <property type="entry name" value="ADAPTIN, ALPHA/GAMMA/EPSILON"/>
    <property type="match status" value="1"/>
</dbReference>
<evidence type="ECO:0000256" key="2">
    <source>
        <dbReference type="ARBA" id="ARBA00022448"/>
    </source>
</evidence>
<dbReference type="SMART" id="SM01356">
    <property type="entry name" value="AP4E_app_platf"/>
    <property type="match status" value="1"/>
</dbReference>
<keyword evidence="4" id="KW-0472">Membrane</keyword>
<dbReference type="OMA" id="CRETASH"/>
<evidence type="ECO:0000259" key="6">
    <source>
        <dbReference type="SMART" id="SM01356"/>
    </source>
</evidence>
<keyword evidence="8" id="KW-1185">Reference proteome</keyword>
<dbReference type="EMBL" id="FN649729">
    <property type="protein sequence ID" value="CBJ26375.1"/>
    <property type="molecule type" value="Genomic_DNA"/>
</dbReference>
<dbReference type="OrthoDB" id="29308at2759"/>
<feature type="compositionally biased region" description="Low complexity" evidence="5">
    <location>
        <begin position="702"/>
        <end position="727"/>
    </location>
</feature>
<dbReference type="EMBL" id="FN648509">
    <property type="protein sequence ID" value="CBJ26375.1"/>
    <property type="molecule type" value="Genomic_DNA"/>
</dbReference>
<dbReference type="FunCoup" id="D7FX42">
    <property type="interactions" value="251"/>
</dbReference>
<name>D7FX42_ECTSI</name>
<feature type="compositionally biased region" description="Acidic residues" evidence="5">
    <location>
        <begin position="623"/>
        <end position="632"/>
    </location>
</feature>
<dbReference type="GO" id="GO:0016192">
    <property type="term" value="P:vesicle-mediated transport"/>
    <property type="evidence" value="ECO:0007669"/>
    <property type="project" value="InterPro"/>
</dbReference>
<dbReference type="SUPFAM" id="SSF48371">
    <property type="entry name" value="ARM repeat"/>
    <property type="match status" value="1"/>
</dbReference>
<evidence type="ECO:0000256" key="4">
    <source>
        <dbReference type="ARBA" id="ARBA00023136"/>
    </source>
</evidence>
<evidence type="ECO:0000256" key="3">
    <source>
        <dbReference type="ARBA" id="ARBA00022927"/>
    </source>
</evidence>